<keyword evidence="3" id="KW-1185">Reference proteome</keyword>
<evidence type="ECO:0008006" key="4">
    <source>
        <dbReference type="Google" id="ProtNLM"/>
    </source>
</evidence>
<evidence type="ECO:0000313" key="3">
    <source>
        <dbReference type="Proteomes" id="UP001596099"/>
    </source>
</evidence>
<comment type="caution">
    <text evidence="2">The sequence shown here is derived from an EMBL/GenBank/DDBJ whole genome shotgun (WGS) entry which is preliminary data.</text>
</comment>
<dbReference type="EMBL" id="JBHSQH010000001">
    <property type="protein sequence ID" value="MFC5970641.1"/>
    <property type="molecule type" value="Genomic_DNA"/>
</dbReference>
<gene>
    <name evidence="2" type="ORF">ACFPYI_04780</name>
</gene>
<feature type="region of interest" description="Disordered" evidence="1">
    <location>
        <begin position="75"/>
        <end position="157"/>
    </location>
</feature>
<name>A0ABD5RJJ1_9EURY</name>
<organism evidence="2 3">
    <name type="scientific">Halomarina salina</name>
    <dbReference type="NCBI Taxonomy" id="1872699"/>
    <lineage>
        <taxon>Archaea</taxon>
        <taxon>Methanobacteriati</taxon>
        <taxon>Methanobacteriota</taxon>
        <taxon>Stenosarchaea group</taxon>
        <taxon>Halobacteria</taxon>
        <taxon>Halobacteriales</taxon>
        <taxon>Natronomonadaceae</taxon>
        <taxon>Halomarina</taxon>
    </lineage>
</organism>
<evidence type="ECO:0000313" key="2">
    <source>
        <dbReference type="EMBL" id="MFC5970641.1"/>
    </source>
</evidence>
<feature type="compositionally biased region" description="Basic and acidic residues" evidence="1">
    <location>
        <begin position="11"/>
        <end position="22"/>
    </location>
</feature>
<proteinExistence type="predicted"/>
<reference evidence="2 3" key="1">
    <citation type="journal article" date="2019" name="Int. J. Syst. Evol. Microbiol.">
        <title>The Global Catalogue of Microorganisms (GCM) 10K type strain sequencing project: providing services to taxonomists for standard genome sequencing and annotation.</title>
        <authorList>
            <consortium name="The Broad Institute Genomics Platform"/>
            <consortium name="The Broad Institute Genome Sequencing Center for Infectious Disease"/>
            <person name="Wu L."/>
            <person name="Ma J."/>
        </authorList>
    </citation>
    <scope>NUCLEOTIDE SEQUENCE [LARGE SCALE GENOMIC DNA]</scope>
    <source>
        <strain evidence="2 3">CGMCC 1.12543</strain>
    </source>
</reference>
<feature type="compositionally biased region" description="Acidic residues" evidence="1">
    <location>
        <begin position="133"/>
        <end position="146"/>
    </location>
</feature>
<dbReference type="Proteomes" id="UP001596099">
    <property type="component" value="Unassembled WGS sequence"/>
</dbReference>
<dbReference type="AlphaFoldDB" id="A0ABD5RJJ1"/>
<dbReference type="RefSeq" id="WP_247413573.1">
    <property type="nucleotide sequence ID" value="NZ_JALLGW010000001.1"/>
</dbReference>
<feature type="compositionally biased region" description="Basic and acidic residues" evidence="1">
    <location>
        <begin position="103"/>
        <end position="112"/>
    </location>
</feature>
<feature type="region of interest" description="Disordered" evidence="1">
    <location>
        <begin position="1"/>
        <end position="46"/>
    </location>
</feature>
<sequence>MTDTPTTDSSLADRVDALERALTDGSDDATAGDTTLPPTTSVDPDRVETLEADVADLRASVESLRAVVGDIEQRVSETHAAASDAPASDPPVTRATDGDSTANDERFDEAHGPLHAPTGRELSTPVDASAWDTTEESETTDEEEADSGLLARVGDAF</sequence>
<feature type="compositionally biased region" description="Polar residues" evidence="1">
    <location>
        <begin position="1"/>
        <end position="10"/>
    </location>
</feature>
<evidence type="ECO:0000256" key="1">
    <source>
        <dbReference type="SAM" id="MobiDB-lite"/>
    </source>
</evidence>
<feature type="compositionally biased region" description="Low complexity" evidence="1">
    <location>
        <begin position="80"/>
        <end position="91"/>
    </location>
</feature>
<protein>
    <recommendedName>
        <fullName evidence="4">BZIP transcription factor</fullName>
    </recommendedName>
</protein>
<accession>A0ABD5RJJ1</accession>